<gene>
    <name evidence="2" type="ORF">HUT08_15795</name>
</gene>
<reference evidence="2 3" key="1">
    <citation type="submission" date="2020-06" db="EMBL/GenBank/DDBJ databases">
        <title>Genome mining for natural products.</title>
        <authorList>
            <person name="Zhang B."/>
            <person name="Shi J."/>
            <person name="Ge H."/>
        </authorList>
    </citation>
    <scope>NUCLEOTIDE SEQUENCE [LARGE SCALE GENOMIC DNA]</scope>
    <source>
        <strain evidence="2 3">NA00687</strain>
    </source>
</reference>
<name>A0A7H8N134_9ACTN</name>
<dbReference type="AlphaFoldDB" id="A0A7H8N134"/>
<dbReference type="RefSeq" id="WP_176159883.1">
    <property type="nucleotide sequence ID" value="NZ_CP054929.1"/>
</dbReference>
<evidence type="ECO:0000256" key="1">
    <source>
        <dbReference type="SAM" id="MobiDB-lite"/>
    </source>
</evidence>
<feature type="compositionally biased region" description="Basic and acidic residues" evidence="1">
    <location>
        <begin position="118"/>
        <end position="140"/>
    </location>
</feature>
<dbReference type="Proteomes" id="UP000509303">
    <property type="component" value="Chromosome"/>
</dbReference>
<feature type="region of interest" description="Disordered" evidence="1">
    <location>
        <begin position="74"/>
        <end position="140"/>
    </location>
</feature>
<evidence type="ECO:0000313" key="3">
    <source>
        <dbReference type="Proteomes" id="UP000509303"/>
    </source>
</evidence>
<organism evidence="2 3">
    <name type="scientific">Streptomyces buecherae</name>
    <dbReference type="NCBI Taxonomy" id="2763006"/>
    <lineage>
        <taxon>Bacteria</taxon>
        <taxon>Bacillati</taxon>
        <taxon>Actinomycetota</taxon>
        <taxon>Actinomycetes</taxon>
        <taxon>Kitasatosporales</taxon>
        <taxon>Streptomycetaceae</taxon>
        <taxon>Streptomyces</taxon>
    </lineage>
</organism>
<sequence length="140" mass="14665">MDITQQYALDLYRSAQRGVPAPPAPGRHDWRVAGEVREYRRFQAVVAERAIGVGLAPRLLSAARATLTRWLHPATSRGSTAAPGTPAPAATAVAPVRTEPARPAPRRAAGGGATAAREGARAAAGERDLCDAGARRRPAE</sequence>
<proteinExistence type="predicted"/>
<dbReference type="EMBL" id="CP054929">
    <property type="protein sequence ID" value="QKW48185.1"/>
    <property type="molecule type" value="Genomic_DNA"/>
</dbReference>
<accession>A0A7H8N134</accession>
<feature type="compositionally biased region" description="Low complexity" evidence="1">
    <location>
        <begin position="80"/>
        <end position="98"/>
    </location>
</feature>
<keyword evidence="3" id="KW-1185">Reference proteome</keyword>
<protein>
    <submittedName>
        <fullName evidence="2">Uncharacterized protein</fullName>
    </submittedName>
</protein>
<evidence type="ECO:0000313" key="2">
    <source>
        <dbReference type="EMBL" id="QKW48185.1"/>
    </source>
</evidence>